<comment type="caution">
    <text evidence="2">The sequence shown here is derived from an EMBL/GenBank/DDBJ whole genome shotgun (WGS) entry which is preliminary data.</text>
</comment>
<dbReference type="EMBL" id="BART01034491">
    <property type="protein sequence ID" value="GAH17604.1"/>
    <property type="molecule type" value="Genomic_DNA"/>
</dbReference>
<accession>X1EKF2</accession>
<keyword evidence="1" id="KW-0472">Membrane</keyword>
<dbReference type="AlphaFoldDB" id="X1EKF2"/>
<sequence length="47" mass="5268">MDNRKKGIIILIIVAILIVVVFVLGFLFIQNILSKFSEFPSIMGTKS</sequence>
<gene>
    <name evidence="2" type="ORF">S01H4_58932</name>
</gene>
<proteinExistence type="predicted"/>
<evidence type="ECO:0000313" key="2">
    <source>
        <dbReference type="EMBL" id="GAH17604.1"/>
    </source>
</evidence>
<name>X1EKF2_9ZZZZ</name>
<feature type="transmembrane region" description="Helical" evidence="1">
    <location>
        <begin position="7"/>
        <end position="29"/>
    </location>
</feature>
<protein>
    <submittedName>
        <fullName evidence="2">Uncharacterized protein</fullName>
    </submittedName>
</protein>
<feature type="non-terminal residue" evidence="2">
    <location>
        <position position="47"/>
    </location>
</feature>
<keyword evidence="1" id="KW-1133">Transmembrane helix</keyword>
<reference evidence="2" key="1">
    <citation type="journal article" date="2014" name="Front. Microbiol.">
        <title>High frequency of phylogenetically diverse reductive dehalogenase-homologous genes in deep subseafloor sedimentary metagenomes.</title>
        <authorList>
            <person name="Kawai M."/>
            <person name="Futagami T."/>
            <person name="Toyoda A."/>
            <person name="Takaki Y."/>
            <person name="Nishi S."/>
            <person name="Hori S."/>
            <person name="Arai W."/>
            <person name="Tsubouchi T."/>
            <person name="Morono Y."/>
            <person name="Uchiyama I."/>
            <person name="Ito T."/>
            <person name="Fujiyama A."/>
            <person name="Inagaki F."/>
            <person name="Takami H."/>
        </authorList>
    </citation>
    <scope>NUCLEOTIDE SEQUENCE</scope>
    <source>
        <strain evidence="2">Expedition CK06-06</strain>
    </source>
</reference>
<evidence type="ECO:0000256" key="1">
    <source>
        <dbReference type="SAM" id="Phobius"/>
    </source>
</evidence>
<keyword evidence="1" id="KW-0812">Transmembrane</keyword>
<organism evidence="2">
    <name type="scientific">marine sediment metagenome</name>
    <dbReference type="NCBI Taxonomy" id="412755"/>
    <lineage>
        <taxon>unclassified sequences</taxon>
        <taxon>metagenomes</taxon>
        <taxon>ecological metagenomes</taxon>
    </lineage>
</organism>